<reference evidence="1" key="1">
    <citation type="journal article" date="2020" name="Nature">
        <title>Giant virus diversity and host interactions through global metagenomics.</title>
        <authorList>
            <person name="Schulz F."/>
            <person name="Roux S."/>
            <person name="Paez-Espino D."/>
            <person name="Jungbluth S."/>
            <person name="Walsh D.A."/>
            <person name="Denef V.J."/>
            <person name="McMahon K.D."/>
            <person name="Konstantinidis K.T."/>
            <person name="Eloe-Fadrosh E.A."/>
            <person name="Kyrpides N.C."/>
            <person name="Woyke T."/>
        </authorList>
    </citation>
    <scope>NUCLEOTIDE SEQUENCE</scope>
    <source>
        <strain evidence="1">GVMAG-M-3300020192-26</strain>
    </source>
</reference>
<name>A0A6C0C7Y8_9ZZZZ</name>
<dbReference type="AlphaFoldDB" id="A0A6C0C7Y8"/>
<evidence type="ECO:0000313" key="1">
    <source>
        <dbReference type="EMBL" id="QHT00836.1"/>
    </source>
</evidence>
<sequence length="134" mass="15661">MKTIKVPARVIKKDDVVIIDEMICRVTNAVRRELDGKTEYHIYGESIIDEIECSILSQEKHIFDKLVPVTCRMTVILVKWNECSLSYRNEVIEDIELPRTRNNIAKRFASGEVIVLKVDNYLDSYYVIQNNPRE</sequence>
<protein>
    <submittedName>
        <fullName evidence="1">Uncharacterized protein</fullName>
    </submittedName>
</protein>
<organism evidence="1">
    <name type="scientific">viral metagenome</name>
    <dbReference type="NCBI Taxonomy" id="1070528"/>
    <lineage>
        <taxon>unclassified sequences</taxon>
        <taxon>metagenomes</taxon>
        <taxon>organismal metagenomes</taxon>
    </lineage>
</organism>
<dbReference type="EMBL" id="MN739359">
    <property type="protein sequence ID" value="QHT00836.1"/>
    <property type="molecule type" value="Genomic_DNA"/>
</dbReference>
<proteinExistence type="predicted"/>
<accession>A0A6C0C7Y8</accession>